<evidence type="ECO:0000256" key="7">
    <source>
        <dbReference type="ARBA" id="ARBA00022825"/>
    </source>
</evidence>
<comment type="subcellular location">
    <subcellularLocation>
        <location evidence="1">Secreted</location>
    </subcellularLocation>
</comment>
<keyword evidence="5" id="KW-0732">Signal</keyword>
<evidence type="ECO:0000256" key="6">
    <source>
        <dbReference type="ARBA" id="ARBA00022801"/>
    </source>
</evidence>
<keyword evidence="11" id="KW-0325">Glycoprotein</keyword>
<dbReference type="FunFam" id="2.40.10.10:FF:000028">
    <property type="entry name" value="Serine protease easter"/>
    <property type="match status" value="1"/>
</dbReference>
<protein>
    <recommendedName>
        <fullName evidence="13">Peptidase S1 domain-containing protein</fullName>
    </recommendedName>
</protein>
<dbReference type="VEuPathDB" id="VectorBase:AATE012183"/>
<dbReference type="CDD" id="cd00190">
    <property type="entry name" value="Tryp_SPc"/>
    <property type="match status" value="2"/>
</dbReference>
<dbReference type="GO" id="GO:0005576">
    <property type="term" value="C:extracellular region"/>
    <property type="evidence" value="ECO:0007669"/>
    <property type="project" value="UniProtKB-SubCell"/>
</dbReference>
<evidence type="ECO:0000256" key="9">
    <source>
        <dbReference type="ARBA" id="ARBA00023145"/>
    </source>
</evidence>
<evidence type="ECO:0000259" key="13">
    <source>
        <dbReference type="PROSITE" id="PS50240"/>
    </source>
</evidence>
<keyword evidence="10" id="KW-1015">Disulfide bond</keyword>
<organism evidence="14">
    <name type="scientific">Anopheles atroparvus</name>
    <name type="common">European mosquito</name>
    <dbReference type="NCBI Taxonomy" id="41427"/>
    <lineage>
        <taxon>Eukaryota</taxon>
        <taxon>Metazoa</taxon>
        <taxon>Ecdysozoa</taxon>
        <taxon>Arthropoda</taxon>
        <taxon>Hexapoda</taxon>
        <taxon>Insecta</taxon>
        <taxon>Pterygota</taxon>
        <taxon>Neoptera</taxon>
        <taxon>Endopterygota</taxon>
        <taxon>Diptera</taxon>
        <taxon>Nematocera</taxon>
        <taxon>Culicoidea</taxon>
        <taxon>Culicidae</taxon>
        <taxon>Anophelinae</taxon>
        <taxon>Anopheles</taxon>
    </lineage>
</organism>
<sequence>LCILLIVGSFLVFNSCTNGDACIDISRCDFFGPNHKEPNKWTASQKEGFKSRFCSKEQSSSGGNLYKVCCKNTLKNRIDLLDLENCGPYTSERIAFGKDAKLFEFPWMALLSSREIWICGGTLINKRYVLTAAHCVKNIELGPVRLGEYDLNETIDCDTRGELCADPAQDIPVERVIIHEEYNARRKQHDIALLRLSREATMNDNVNPICLPVTPALQTKLPTYFVAGWGTTEKSLQSTKLQFTKLNLVSLDECQTQLRSIVGLVNLYDTQICARGEEELSDNCVGDSGGPLKSVSVYKVCCPKSRTTGVVKNRIDLLDLESCGPYTSDRIAFGKDAKLFEYPWMALLRSGREWICGGTLINKRYILTAAHCVKNEVVDSVRLGEFELNRTIDCDMRGEVCADPPQDIPVERVIIHEEYSIRRKQHDIALLRLTREATMNDNVIPICLPVTPALQTKLPTYFVAGWGATENSVHSNKLQFTKLNLVPVNECQTQLRVEDRYVNLYDTQLCARGEEELSDNCVGDSGGPLKSVSVNARFVQYGVVSFGLKSCGKRTAPGVYTKVEHYLDWILNKLEE</sequence>
<dbReference type="GO" id="GO:0045087">
    <property type="term" value="P:innate immune response"/>
    <property type="evidence" value="ECO:0007669"/>
    <property type="project" value="UniProtKB-KW"/>
</dbReference>
<dbReference type="AlphaFoldDB" id="A0A182J6B1"/>
<evidence type="ECO:0000256" key="3">
    <source>
        <dbReference type="ARBA" id="ARBA00022588"/>
    </source>
</evidence>
<evidence type="ECO:0000256" key="5">
    <source>
        <dbReference type="ARBA" id="ARBA00022729"/>
    </source>
</evidence>
<dbReference type="FunFam" id="2.40.10.10:FF:000146">
    <property type="entry name" value="Serine protease 53"/>
    <property type="match status" value="1"/>
</dbReference>
<keyword evidence="3" id="KW-0399">Innate immunity</keyword>
<accession>A0A182J6B1</accession>
<name>A0A182J6B1_ANOAO</name>
<dbReference type="Pfam" id="PF00089">
    <property type="entry name" value="Trypsin"/>
    <property type="match status" value="2"/>
</dbReference>
<keyword evidence="7" id="KW-0720">Serine protease</keyword>
<dbReference type="PRINTS" id="PR00722">
    <property type="entry name" value="CHYMOTRYPSIN"/>
</dbReference>
<dbReference type="GO" id="GO:0006508">
    <property type="term" value="P:proteolysis"/>
    <property type="evidence" value="ECO:0007669"/>
    <property type="project" value="UniProtKB-KW"/>
</dbReference>
<evidence type="ECO:0000256" key="4">
    <source>
        <dbReference type="ARBA" id="ARBA00022670"/>
    </source>
</evidence>
<dbReference type="InterPro" id="IPR043504">
    <property type="entry name" value="Peptidase_S1_PA_chymotrypsin"/>
</dbReference>
<evidence type="ECO:0000313" key="14">
    <source>
        <dbReference type="EnsemblMetazoa" id="AATE012183-PA.1"/>
    </source>
</evidence>
<feature type="domain" description="Peptidase S1" evidence="13">
    <location>
        <begin position="94"/>
        <end position="327"/>
    </location>
</feature>
<evidence type="ECO:0000256" key="10">
    <source>
        <dbReference type="ARBA" id="ARBA00023157"/>
    </source>
</evidence>
<evidence type="ECO:0000256" key="11">
    <source>
        <dbReference type="ARBA" id="ARBA00023180"/>
    </source>
</evidence>
<evidence type="ECO:0000256" key="1">
    <source>
        <dbReference type="ARBA" id="ARBA00004613"/>
    </source>
</evidence>
<dbReference type="InterPro" id="IPR001254">
    <property type="entry name" value="Trypsin_dom"/>
</dbReference>
<dbReference type="EnsemblMetazoa" id="AATE012183-RA">
    <property type="protein sequence ID" value="AATE012183-PA.1"/>
    <property type="gene ID" value="AATE012183"/>
</dbReference>
<feature type="domain" description="Peptidase S1" evidence="13">
    <location>
        <begin position="331"/>
        <end position="575"/>
    </location>
</feature>
<dbReference type="SMART" id="SM00020">
    <property type="entry name" value="Tryp_SPc"/>
    <property type="match status" value="2"/>
</dbReference>
<dbReference type="SUPFAM" id="SSF50494">
    <property type="entry name" value="Trypsin-like serine proteases"/>
    <property type="match status" value="2"/>
</dbReference>
<keyword evidence="9" id="KW-0865">Zymogen</keyword>
<proteinExistence type="inferred from homology"/>
<keyword evidence="2" id="KW-0964">Secreted</keyword>
<dbReference type="InterPro" id="IPR051487">
    <property type="entry name" value="Ser/Thr_Proteases_Immune/Dev"/>
</dbReference>
<evidence type="ECO:0000256" key="12">
    <source>
        <dbReference type="ARBA" id="ARBA00024195"/>
    </source>
</evidence>
<evidence type="ECO:0000256" key="2">
    <source>
        <dbReference type="ARBA" id="ARBA00022525"/>
    </source>
</evidence>
<dbReference type="PROSITE" id="PS00134">
    <property type="entry name" value="TRYPSIN_HIS"/>
    <property type="match status" value="1"/>
</dbReference>
<dbReference type="GO" id="GO:0004252">
    <property type="term" value="F:serine-type endopeptidase activity"/>
    <property type="evidence" value="ECO:0007669"/>
    <property type="project" value="InterPro"/>
</dbReference>
<dbReference type="STRING" id="41427.A0A182J6B1"/>
<comment type="similarity">
    <text evidence="12">Belongs to the peptidase S1 family. CLIP subfamily.</text>
</comment>
<keyword evidence="4" id="KW-0645">Protease</keyword>
<evidence type="ECO:0000256" key="8">
    <source>
        <dbReference type="ARBA" id="ARBA00022859"/>
    </source>
</evidence>
<dbReference type="InterPro" id="IPR001314">
    <property type="entry name" value="Peptidase_S1A"/>
</dbReference>
<dbReference type="InterPro" id="IPR009003">
    <property type="entry name" value="Peptidase_S1_PA"/>
</dbReference>
<dbReference type="Gene3D" id="2.40.10.10">
    <property type="entry name" value="Trypsin-like serine proteases"/>
    <property type="match status" value="4"/>
</dbReference>
<dbReference type="InterPro" id="IPR018114">
    <property type="entry name" value="TRYPSIN_HIS"/>
</dbReference>
<keyword evidence="8" id="KW-0391">Immunity</keyword>
<dbReference type="PANTHER" id="PTHR24256">
    <property type="entry name" value="TRYPTASE-RELATED"/>
    <property type="match status" value="1"/>
</dbReference>
<dbReference type="PROSITE" id="PS50240">
    <property type="entry name" value="TRYPSIN_DOM"/>
    <property type="match status" value="2"/>
</dbReference>
<reference evidence="14" key="1">
    <citation type="submission" date="2022-08" db="UniProtKB">
        <authorList>
            <consortium name="EnsemblMetazoa"/>
        </authorList>
    </citation>
    <scope>IDENTIFICATION</scope>
    <source>
        <strain evidence="14">EBRO</strain>
    </source>
</reference>
<keyword evidence="6" id="KW-0378">Hydrolase</keyword>